<evidence type="ECO:0000256" key="1">
    <source>
        <dbReference type="ARBA" id="ARBA00022729"/>
    </source>
</evidence>
<dbReference type="SMART" id="SM00257">
    <property type="entry name" value="LysM"/>
    <property type="match status" value="1"/>
</dbReference>
<dbReference type="Pfam" id="PF01476">
    <property type="entry name" value="LysM"/>
    <property type="match status" value="1"/>
</dbReference>
<dbReference type="Proteomes" id="UP001596170">
    <property type="component" value="Unassembled WGS sequence"/>
</dbReference>
<feature type="chain" id="PRO_5045260315" evidence="2">
    <location>
        <begin position="20"/>
        <end position="188"/>
    </location>
</feature>
<dbReference type="PANTHER" id="PTHR39160">
    <property type="entry name" value="CELL WALL-BINDING PROTEIN YOCH"/>
    <property type="match status" value="1"/>
</dbReference>
<dbReference type="Gene3D" id="3.10.350.10">
    <property type="entry name" value="LysM domain"/>
    <property type="match status" value="1"/>
</dbReference>
<dbReference type="EMBL" id="JBHSRI010000025">
    <property type="protein sequence ID" value="MFC6040598.1"/>
    <property type="molecule type" value="Genomic_DNA"/>
</dbReference>
<proteinExistence type="predicted"/>
<dbReference type="CDD" id="cd14667">
    <property type="entry name" value="3D_containing_proteins"/>
    <property type="match status" value="1"/>
</dbReference>
<dbReference type="InterPro" id="IPR036908">
    <property type="entry name" value="RlpA-like_sf"/>
</dbReference>
<evidence type="ECO:0000259" key="3">
    <source>
        <dbReference type="PROSITE" id="PS51782"/>
    </source>
</evidence>
<dbReference type="InterPro" id="IPR018392">
    <property type="entry name" value="LysM"/>
</dbReference>
<dbReference type="InterPro" id="IPR059180">
    <property type="entry name" value="3D_YorM"/>
</dbReference>
<evidence type="ECO:0000313" key="4">
    <source>
        <dbReference type="EMBL" id="MFC6040598.1"/>
    </source>
</evidence>
<keyword evidence="5" id="KW-1185">Reference proteome</keyword>
<dbReference type="RefSeq" id="WP_377735117.1">
    <property type="nucleotide sequence ID" value="NZ_JBHSRI010000025.1"/>
</dbReference>
<reference evidence="5" key="1">
    <citation type="journal article" date="2019" name="Int. J. Syst. Evol. Microbiol.">
        <title>The Global Catalogue of Microorganisms (GCM) 10K type strain sequencing project: providing services to taxonomists for standard genome sequencing and annotation.</title>
        <authorList>
            <consortium name="The Broad Institute Genomics Platform"/>
            <consortium name="The Broad Institute Genome Sequencing Center for Infectious Disease"/>
            <person name="Wu L."/>
            <person name="Ma J."/>
        </authorList>
    </citation>
    <scope>NUCLEOTIDE SEQUENCE [LARGE SCALE GENOMIC DNA]</scope>
    <source>
        <strain evidence="5">CCUG 54527</strain>
    </source>
</reference>
<organism evidence="4 5">
    <name type="scientific">Paenisporosarcina macmurdoensis</name>
    <dbReference type="NCBI Taxonomy" id="212659"/>
    <lineage>
        <taxon>Bacteria</taxon>
        <taxon>Bacillati</taxon>
        <taxon>Bacillota</taxon>
        <taxon>Bacilli</taxon>
        <taxon>Bacillales</taxon>
        <taxon>Caryophanaceae</taxon>
        <taxon>Paenisporosarcina</taxon>
    </lineage>
</organism>
<dbReference type="PANTHER" id="PTHR39160:SF4">
    <property type="entry name" value="RESUSCITATION-PROMOTING FACTOR RPFB"/>
    <property type="match status" value="1"/>
</dbReference>
<evidence type="ECO:0000313" key="5">
    <source>
        <dbReference type="Proteomes" id="UP001596170"/>
    </source>
</evidence>
<evidence type="ECO:0000256" key="2">
    <source>
        <dbReference type="SAM" id="SignalP"/>
    </source>
</evidence>
<dbReference type="InterPro" id="IPR051933">
    <property type="entry name" value="Resuscitation_pf_RpfB"/>
</dbReference>
<feature type="domain" description="LysM" evidence="3">
    <location>
        <begin position="28"/>
        <end position="71"/>
    </location>
</feature>
<feature type="signal peptide" evidence="2">
    <location>
        <begin position="1"/>
        <end position="19"/>
    </location>
</feature>
<comment type="caution">
    <text evidence="4">The sequence shown here is derived from an EMBL/GenBank/DDBJ whole genome shotgun (WGS) entry which is preliminary data.</text>
</comment>
<protein>
    <submittedName>
        <fullName evidence="4">3D domain-containing protein</fullName>
    </submittedName>
</protein>
<gene>
    <name evidence="4" type="ORF">ACFPYN_14315</name>
</gene>
<dbReference type="Gene3D" id="2.40.40.10">
    <property type="entry name" value="RlpA-like domain"/>
    <property type="match status" value="1"/>
</dbReference>
<sequence length="188" mass="20622">MKKFSFVLSFLLMFLVAFANDSEAASSSVYTVKKGDSLYKISRQYNVSVSTIKSLNNLKSDLIKPNQKLKVKGVKSSAKKSTKKVSRSNGNVVKEFMVSTTAYTAYCRGCSGITKTGINLRKNPSLKVIAVDPRVIKLGTKVYVEGYGYAIAGDTGSAIKGNKIDVFMPNQSSALRWGRKTVKIKILR</sequence>
<dbReference type="CDD" id="cd00118">
    <property type="entry name" value="LysM"/>
    <property type="match status" value="1"/>
</dbReference>
<dbReference type="InterPro" id="IPR036779">
    <property type="entry name" value="LysM_dom_sf"/>
</dbReference>
<accession>A0ABW1LAX5</accession>
<dbReference type="SUPFAM" id="SSF50685">
    <property type="entry name" value="Barwin-like endoglucanases"/>
    <property type="match status" value="1"/>
</dbReference>
<name>A0ABW1LAX5_9BACL</name>
<dbReference type="PROSITE" id="PS51782">
    <property type="entry name" value="LYSM"/>
    <property type="match status" value="1"/>
</dbReference>
<keyword evidence="1 2" id="KW-0732">Signal</keyword>
<dbReference type="InterPro" id="IPR010611">
    <property type="entry name" value="3D_dom"/>
</dbReference>
<dbReference type="SUPFAM" id="SSF54106">
    <property type="entry name" value="LysM domain"/>
    <property type="match status" value="1"/>
</dbReference>
<dbReference type="Pfam" id="PF06725">
    <property type="entry name" value="3D"/>
    <property type="match status" value="1"/>
</dbReference>